<dbReference type="RefSeq" id="WP_167026322.1">
    <property type="nucleotide sequence ID" value="NZ_CP050177.1"/>
</dbReference>
<sequence>MAVLLTGSLLATLAGCDGGGTGDNKPSAAPSPAGPPPRTERQLTAAALSDGERAGAYTVSTYPLGGPLDTDYTAEPAACQPLVSLAPAVSGFRPAAEVGRQAENPAETLGVTVDIQLRSYAGQGAARVMKALTTAGRTCAGGFTEDRLSLVRAKYLAVEAVAAPRLGDSSAAYRFTILDVRGKKKLYEYLTVVRSGSTTLSFRAEVTGTQDVGAVPADVIRAQWAKFDAS</sequence>
<organism evidence="2 3">
    <name type="scientific">Streptomyces liangshanensis</name>
    <dbReference type="NCBI Taxonomy" id="2717324"/>
    <lineage>
        <taxon>Bacteria</taxon>
        <taxon>Bacillati</taxon>
        <taxon>Actinomycetota</taxon>
        <taxon>Actinomycetes</taxon>
        <taxon>Kitasatosporales</taxon>
        <taxon>Streptomycetaceae</taxon>
        <taxon>Streptomyces</taxon>
    </lineage>
</organism>
<gene>
    <name evidence="2" type="ORF">HA039_08790</name>
</gene>
<evidence type="ECO:0000313" key="3">
    <source>
        <dbReference type="Proteomes" id="UP000501179"/>
    </source>
</evidence>
<dbReference type="Proteomes" id="UP000501179">
    <property type="component" value="Chromosome"/>
</dbReference>
<dbReference type="EMBL" id="CP050177">
    <property type="protein sequence ID" value="QIQ02394.1"/>
    <property type="molecule type" value="Genomic_DNA"/>
</dbReference>
<reference evidence="2 3" key="1">
    <citation type="submission" date="2020-03" db="EMBL/GenBank/DDBJ databases">
        <title>A novel species.</title>
        <authorList>
            <person name="Gao J."/>
        </authorList>
    </citation>
    <scope>NUCLEOTIDE SEQUENCE [LARGE SCALE GENOMIC DNA]</scope>
    <source>
        <strain evidence="2 3">QMT-12</strain>
    </source>
</reference>
<protein>
    <submittedName>
        <fullName evidence="2">Uncharacterized protein</fullName>
    </submittedName>
</protein>
<evidence type="ECO:0000313" key="2">
    <source>
        <dbReference type="EMBL" id="QIQ02394.1"/>
    </source>
</evidence>
<evidence type="ECO:0000256" key="1">
    <source>
        <dbReference type="SAM" id="MobiDB-lite"/>
    </source>
</evidence>
<name>A0A6G9GW21_9ACTN</name>
<proteinExistence type="predicted"/>
<keyword evidence="3" id="KW-1185">Reference proteome</keyword>
<accession>A0A6G9GW21</accession>
<dbReference type="KEGG" id="slia:HA039_08790"/>
<dbReference type="AlphaFoldDB" id="A0A6G9GW21"/>
<feature type="region of interest" description="Disordered" evidence="1">
    <location>
        <begin position="20"/>
        <end position="40"/>
    </location>
</feature>